<sequence>MTISTVAHPLNKEKKGMGLYQSLLMRGRDYDNVVTGTNQWAGSAGLIDSRLRETFELSREWTAPSNEDSGRLTPRPWICCKVLCVLAELAICWAVYSWDLWLVVCLFLVQPLPRANSSLRLAGSLSVPGPALAKS</sequence>
<accession>A0AAE1A436</accession>
<keyword evidence="2" id="KW-1185">Reference proteome</keyword>
<evidence type="ECO:0000313" key="1">
    <source>
        <dbReference type="EMBL" id="KAK3780969.1"/>
    </source>
</evidence>
<protein>
    <submittedName>
        <fullName evidence="1">Uncharacterized protein</fullName>
    </submittedName>
</protein>
<dbReference type="EMBL" id="JAWDGP010002675">
    <property type="protein sequence ID" value="KAK3780969.1"/>
    <property type="molecule type" value="Genomic_DNA"/>
</dbReference>
<organism evidence="1 2">
    <name type="scientific">Elysia crispata</name>
    <name type="common">lettuce slug</name>
    <dbReference type="NCBI Taxonomy" id="231223"/>
    <lineage>
        <taxon>Eukaryota</taxon>
        <taxon>Metazoa</taxon>
        <taxon>Spiralia</taxon>
        <taxon>Lophotrochozoa</taxon>
        <taxon>Mollusca</taxon>
        <taxon>Gastropoda</taxon>
        <taxon>Heterobranchia</taxon>
        <taxon>Euthyneura</taxon>
        <taxon>Panpulmonata</taxon>
        <taxon>Sacoglossa</taxon>
        <taxon>Placobranchoidea</taxon>
        <taxon>Plakobranchidae</taxon>
        <taxon>Elysia</taxon>
    </lineage>
</organism>
<proteinExistence type="predicted"/>
<evidence type="ECO:0000313" key="2">
    <source>
        <dbReference type="Proteomes" id="UP001283361"/>
    </source>
</evidence>
<dbReference type="Proteomes" id="UP001283361">
    <property type="component" value="Unassembled WGS sequence"/>
</dbReference>
<dbReference type="AlphaFoldDB" id="A0AAE1A436"/>
<gene>
    <name evidence="1" type="ORF">RRG08_052116</name>
</gene>
<name>A0AAE1A436_9GAST</name>
<comment type="caution">
    <text evidence="1">The sequence shown here is derived from an EMBL/GenBank/DDBJ whole genome shotgun (WGS) entry which is preliminary data.</text>
</comment>
<reference evidence="1" key="1">
    <citation type="journal article" date="2023" name="G3 (Bethesda)">
        <title>A reference genome for the long-term kleptoplast-retaining sea slug Elysia crispata morphotype clarki.</title>
        <authorList>
            <person name="Eastman K.E."/>
            <person name="Pendleton A.L."/>
            <person name="Shaikh M.A."/>
            <person name="Suttiyut T."/>
            <person name="Ogas R."/>
            <person name="Tomko P."/>
            <person name="Gavelis G."/>
            <person name="Widhalm J.R."/>
            <person name="Wisecaver J.H."/>
        </authorList>
    </citation>
    <scope>NUCLEOTIDE SEQUENCE</scope>
    <source>
        <strain evidence="1">ECLA1</strain>
    </source>
</reference>